<accession>A0A0N8H9I7</accession>
<proteinExistence type="predicted"/>
<dbReference type="EMBL" id="LGTQ01000010">
    <property type="protein sequence ID" value="KPM47484.1"/>
    <property type="molecule type" value="Genomic_DNA"/>
</dbReference>
<dbReference type="AlphaFoldDB" id="A0A0N8H9I7"/>
<comment type="caution">
    <text evidence="1">The sequence shown here is derived from an EMBL/GenBank/DDBJ whole genome shotgun (WGS) entry which is preliminary data.</text>
</comment>
<organism evidence="1 2">
    <name type="scientific">Jiulongibacter sediminis</name>
    <dbReference type="NCBI Taxonomy" id="1605367"/>
    <lineage>
        <taxon>Bacteria</taxon>
        <taxon>Pseudomonadati</taxon>
        <taxon>Bacteroidota</taxon>
        <taxon>Cytophagia</taxon>
        <taxon>Cytophagales</taxon>
        <taxon>Leadbetterellaceae</taxon>
        <taxon>Jiulongibacter</taxon>
    </lineage>
</organism>
<evidence type="ECO:0000313" key="2">
    <source>
        <dbReference type="Proteomes" id="UP000050454"/>
    </source>
</evidence>
<reference evidence="1 2" key="1">
    <citation type="submission" date="2015-07" db="EMBL/GenBank/DDBJ databases">
        <title>The draft genome sequence of Leadbetterella sp. JN14-9.</title>
        <authorList>
            <person name="Liu Y."/>
            <person name="Du J."/>
            <person name="Shao Z."/>
        </authorList>
    </citation>
    <scope>NUCLEOTIDE SEQUENCE [LARGE SCALE GENOMIC DNA]</scope>
    <source>
        <strain evidence="1 2">JN14-9</strain>
    </source>
</reference>
<name>A0A0N8H9I7_9BACT</name>
<dbReference type="STRING" id="1605367.AFM12_13305"/>
<sequence length="201" mass="24248">MNYQFHFYPTLLNEFQRYFKEPDQESKKRLLNRINRIPETDPEVLQKFKKGIRFEEAVLKDKSSEISFELIEEARSLLPISRKTQQLVSFIHQNIRFYGFADVLGEERVIDLKSTAKHRPGRHDLNFQNLYLYALQDYGFKSMEYIICDFEQIFVESYQLREYDFDPLLQQMEEFRAFVLAHRNLITDKKIIQEIQPDLFG</sequence>
<protein>
    <recommendedName>
        <fullName evidence="3">PD-(D/E)XK endonuclease-like domain-containing protein</fullName>
    </recommendedName>
</protein>
<keyword evidence="2" id="KW-1185">Reference proteome</keyword>
<evidence type="ECO:0000313" key="1">
    <source>
        <dbReference type="EMBL" id="KPM47484.1"/>
    </source>
</evidence>
<dbReference type="Proteomes" id="UP000050454">
    <property type="component" value="Unassembled WGS sequence"/>
</dbReference>
<evidence type="ECO:0008006" key="3">
    <source>
        <dbReference type="Google" id="ProtNLM"/>
    </source>
</evidence>
<dbReference type="RefSeq" id="WP_055149039.1">
    <property type="nucleotide sequence ID" value="NZ_JXSZ01000010.1"/>
</dbReference>
<gene>
    <name evidence="1" type="ORF">AFM12_13305</name>
</gene>
<dbReference type="OrthoDB" id="943289at2"/>